<keyword evidence="4" id="KW-1185">Reference proteome</keyword>
<proteinExistence type="predicted"/>
<feature type="chain" id="PRO_5004369553" description="LTD domain-containing protein" evidence="2">
    <location>
        <begin position="27"/>
        <end position="541"/>
    </location>
</feature>
<dbReference type="KEGG" id="saal:L336_0340"/>
<dbReference type="HOGENOM" id="CLU_543691_0_0_0"/>
<dbReference type="EMBL" id="CP005957">
    <property type="protein sequence ID" value="AGL62048.1"/>
    <property type="molecule type" value="Genomic_DNA"/>
</dbReference>
<keyword evidence="1" id="KW-1133">Transmembrane helix</keyword>
<sequence>MGRKNIPRMLLVILCAVVMLPGVTFAEASIDTASITVPSVVTQTPPLAVTSTPDVILTAFSTGDRLEVAELFNQSSVAVDMGAVTITTIDSVGGQREISLPSGWLLSRHYITFAYDTTLIRGAVPFTTSQTATPGNISTLVVSRQQTITQSINIPPMAGNSNPKDNYLWAQHKQRGNVTLKQTGDFATDFVKKTSALVVEGTVLYRPPRDAGGLSITEIHPNPVDCAPGVASDIDLRCGDYIKVENTSDKPLNLNQYRLRVGSYGDMASLTNAFNWQQSVMTPDDELILNAHDFLTVHLRDDLHPLSLVATGKYVWIEDYFGTVQYDVIQYPDMTLAKYNGLSWGIDSSDHMWKAMMPSPTQRNNQLPPEVTIDVPAPDTGLVPCSDNQYRSTETNRCRNLIQATVPSPCRDGQYRSEETGRCRSIVATVSSALKPCADDQFRNPETGRCKKIASTDDILQACDEGWERNPETNRCRKIKVTEMPVVPFAVQPIQAISTAWTTWVTIAGIATIALGYGLWEWRQEIGSAVQRVRLTLRHRR</sequence>
<keyword evidence="1" id="KW-0472">Membrane</keyword>
<protein>
    <recommendedName>
        <fullName evidence="5">LTD domain-containing protein</fullName>
    </recommendedName>
</protein>
<dbReference type="Proteomes" id="UP000013893">
    <property type="component" value="Chromosome"/>
</dbReference>
<evidence type="ECO:0000256" key="1">
    <source>
        <dbReference type="SAM" id="Phobius"/>
    </source>
</evidence>
<feature type="signal peptide" evidence="2">
    <location>
        <begin position="1"/>
        <end position="26"/>
    </location>
</feature>
<keyword evidence="2" id="KW-0732">Signal</keyword>
<organism evidence="3 4">
    <name type="scientific">Candidatus Saccharimonas aalborgensis</name>
    <dbReference type="NCBI Taxonomy" id="1332188"/>
    <lineage>
        <taxon>Bacteria</taxon>
        <taxon>Candidatus Saccharimonadota</taxon>
        <taxon>Candidatus Saccharimonadia</taxon>
        <taxon>Candidatus Saccharimonadales</taxon>
        <taxon>Candidatus Saccharimonadaceae</taxon>
        <taxon>Candidatus Saccharimonas</taxon>
    </lineage>
</organism>
<evidence type="ECO:0000313" key="3">
    <source>
        <dbReference type="EMBL" id="AGL62048.1"/>
    </source>
</evidence>
<evidence type="ECO:0000256" key="2">
    <source>
        <dbReference type="SAM" id="SignalP"/>
    </source>
</evidence>
<dbReference type="RefSeq" id="WP_015641498.1">
    <property type="nucleotide sequence ID" value="NC_021219.1"/>
</dbReference>
<accession>R4PKH3</accession>
<evidence type="ECO:0000313" key="4">
    <source>
        <dbReference type="Proteomes" id="UP000013893"/>
    </source>
</evidence>
<feature type="transmembrane region" description="Helical" evidence="1">
    <location>
        <begin position="501"/>
        <end position="520"/>
    </location>
</feature>
<gene>
    <name evidence="3" type="ORF">L336_0340</name>
</gene>
<name>R4PKH3_9BACT</name>
<dbReference type="STRING" id="1332188.L336_0340"/>
<keyword evidence="1" id="KW-0812">Transmembrane</keyword>
<reference evidence="3 4" key="1">
    <citation type="journal article" date="2013" name="Nat. Biotechnol.">
        <title>Genome sequences of rare, uncultured bacteria obtained by differential coverage binning of multiple metagenomes.</title>
        <authorList>
            <person name="Albertsen M."/>
            <person name="Hugenholtz P."/>
            <person name="Skarshewski A."/>
            <person name="Nielsen K.L."/>
            <person name="Tyson G.W."/>
            <person name="Nielsen P.H."/>
        </authorList>
    </citation>
    <scope>NUCLEOTIDE SEQUENCE [LARGE SCALE GENOMIC DNA]</scope>
    <source>
        <strain evidence="3">TM71</strain>
    </source>
</reference>
<evidence type="ECO:0008006" key="5">
    <source>
        <dbReference type="Google" id="ProtNLM"/>
    </source>
</evidence>
<dbReference type="AlphaFoldDB" id="R4PKH3"/>